<comment type="caution">
    <text evidence="11">The sequence shown here is derived from an EMBL/GenBank/DDBJ whole genome shotgun (WGS) entry which is preliminary data.</text>
</comment>
<evidence type="ECO:0000256" key="7">
    <source>
        <dbReference type="ARBA" id="ARBA00022840"/>
    </source>
</evidence>
<evidence type="ECO:0000256" key="2">
    <source>
        <dbReference type="ARBA" id="ARBA00012438"/>
    </source>
</evidence>
<organism evidence="11 12">
    <name type="scientific">Hallella mizrahii</name>
    <dbReference type="NCBI Taxonomy" id="2606637"/>
    <lineage>
        <taxon>Bacteria</taxon>
        <taxon>Pseudomonadati</taxon>
        <taxon>Bacteroidota</taxon>
        <taxon>Bacteroidia</taxon>
        <taxon>Bacteroidales</taxon>
        <taxon>Prevotellaceae</taxon>
        <taxon>Hallella</taxon>
    </lineage>
</organism>
<keyword evidence="8" id="KW-0902">Two-component regulatory system</keyword>
<gene>
    <name evidence="11" type="ORF">FYJ73_04970</name>
</gene>
<dbReference type="SMART" id="SM00388">
    <property type="entry name" value="HisKA"/>
    <property type="match status" value="1"/>
</dbReference>
<dbReference type="Gene3D" id="1.10.287.130">
    <property type="match status" value="1"/>
</dbReference>
<dbReference type="SUPFAM" id="SSF47384">
    <property type="entry name" value="Homodimeric domain of signal transducing histidine kinase"/>
    <property type="match status" value="1"/>
</dbReference>
<dbReference type="SUPFAM" id="SSF55874">
    <property type="entry name" value="ATPase domain of HSP90 chaperone/DNA topoisomerase II/histidine kinase"/>
    <property type="match status" value="1"/>
</dbReference>
<dbReference type="GO" id="GO:0030295">
    <property type="term" value="F:protein kinase activator activity"/>
    <property type="evidence" value="ECO:0007669"/>
    <property type="project" value="TreeGrafter"/>
</dbReference>
<proteinExistence type="predicted"/>
<evidence type="ECO:0000256" key="1">
    <source>
        <dbReference type="ARBA" id="ARBA00000085"/>
    </source>
</evidence>
<dbReference type="GO" id="GO:0005524">
    <property type="term" value="F:ATP binding"/>
    <property type="evidence" value="ECO:0007669"/>
    <property type="project" value="UniProtKB-KW"/>
</dbReference>
<feature type="domain" description="Histidine kinase" evidence="10">
    <location>
        <begin position="195"/>
        <end position="391"/>
    </location>
</feature>
<dbReference type="CDD" id="cd00082">
    <property type="entry name" value="HisKA"/>
    <property type="match status" value="1"/>
</dbReference>
<name>A0A7K0KDQ4_9BACT</name>
<dbReference type="PRINTS" id="PR00344">
    <property type="entry name" value="BCTRLSENSOR"/>
</dbReference>
<evidence type="ECO:0000256" key="4">
    <source>
        <dbReference type="ARBA" id="ARBA00022679"/>
    </source>
</evidence>
<evidence type="ECO:0000313" key="12">
    <source>
        <dbReference type="Proteomes" id="UP000438914"/>
    </source>
</evidence>
<keyword evidence="9" id="KW-0472">Membrane</keyword>
<feature type="transmembrane region" description="Helical" evidence="9">
    <location>
        <begin position="7"/>
        <end position="29"/>
    </location>
</feature>
<dbReference type="InterPro" id="IPR036890">
    <property type="entry name" value="HATPase_C_sf"/>
</dbReference>
<keyword evidence="3" id="KW-0597">Phosphoprotein</keyword>
<dbReference type="PROSITE" id="PS50109">
    <property type="entry name" value="HIS_KIN"/>
    <property type="match status" value="1"/>
</dbReference>
<dbReference type="InterPro" id="IPR050351">
    <property type="entry name" value="BphY/WalK/GraS-like"/>
</dbReference>
<dbReference type="AlphaFoldDB" id="A0A7K0KDQ4"/>
<keyword evidence="9" id="KW-0812">Transmembrane</keyword>
<keyword evidence="7" id="KW-0067">ATP-binding</keyword>
<dbReference type="InterPro" id="IPR004358">
    <property type="entry name" value="Sig_transdc_His_kin-like_C"/>
</dbReference>
<dbReference type="PANTHER" id="PTHR42878:SF7">
    <property type="entry name" value="SENSOR HISTIDINE KINASE GLRK"/>
    <property type="match status" value="1"/>
</dbReference>
<dbReference type="Pfam" id="PF02518">
    <property type="entry name" value="HATPase_c"/>
    <property type="match status" value="1"/>
</dbReference>
<evidence type="ECO:0000256" key="8">
    <source>
        <dbReference type="ARBA" id="ARBA00023012"/>
    </source>
</evidence>
<protein>
    <recommendedName>
        <fullName evidence="2">histidine kinase</fullName>
        <ecNumber evidence="2">2.7.13.3</ecNumber>
    </recommendedName>
</protein>
<dbReference type="EMBL" id="VUNG01000008">
    <property type="protein sequence ID" value="MST84024.1"/>
    <property type="molecule type" value="Genomic_DNA"/>
</dbReference>
<keyword evidence="9" id="KW-1133">Transmembrane helix</keyword>
<dbReference type="EC" id="2.7.13.3" evidence="2"/>
<dbReference type="InterPro" id="IPR036097">
    <property type="entry name" value="HisK_dim/P_sf"/>
</dbReference>
<dbReference type="GO" id="GO:0000155">
    <property type="term" value="F:phosphorelay sensor kinase activity"/>
    <property type="evidence" value="ECO:0007669"/>
    <property type="project" value="InterPro"/>
</dbReference>
<dbReference type="InterPro" id="IPR003661">
    <property type="entry name" value="HisK_dim/P_dom"/>
</dbReference>
<evidence type="ECO:0000256" key="3">
    <source>
        <dbReference type="ARBA" id="ARBA00022553"/>
    </source>
</evidence>
<dbReference type="InterPro" id="IPR003594">
    <property type="entry name" value="HATPase_dom"/>
</dbReference>
<dbReference type="InterPro" id="IPR005467">
    <property type="entry name" value="His_kinase_dom"/>
</dbReference>
<dbReference type="CDD" id="cd00075">
    <property type="entry name" value="HATPase"/>
    <property type="match status" value="1"/>
</dbReference>
<keyword evidence="5" id="KW-0547">Nucleotide-binding</keyword>
<evidence type="ECO:0000313" key="11">
    <source>
        <dbReference type="EMBL" id="MST84024.1"/>
    </source>
</evidence>
<evidence type="ECO:0000256" key="6">
    <source>
        <dbReference type="ARBA" id="ARBA00022777"/>
    </source>
</evidence>
<evidence type="ECO:0000256" key="9">
    <source>
        <dbReference type="SAM" id="Phobius"/>
    </source>
</evidence>
<comment type="catalytic activity">
    <reaction evidence="1">
        <text>ATP + protein L-histidine = ADP + protein N-phospho-L-histidine.</text>
        <dbReference type="EC" id="2.7.13.3"/>
    </reaction>
</comment>
<dbReference type="GO" id="GO:0007234">
    <property type="term" value="P:osmosensory signaling via phosphorelay pathway"/>
    <property type="evidence" value="ECO:0007669"/>
    <property type="project" value="TreeGrafter"/>
</dbReference>
<dbReference type="Gene3D" id="3.30.565.10">
    <property type="entry name" value="Histidine kinase-like ATPase, C-terminal domain"/>
    <property type="match status" value="1"/>
</dbReference>
<reference evidence="11 12" key="1">
    <citation type="submission" date="2019-08" db="EMBL/GenBank/DDBJ databases">
        <title>In-depth cultivation of the pig gut microbiome towards novel bacterial diversity and tailored functional studies.</title>
        <authorList>
            <person name="Wylensek D."/>
            <person name="Hitch T.C.A."/>
            <person name="Clavel T."/>
        </authorList>
    </citation>
    <scope>NUCLEOTIDE SEQUENCE [LARGE SCALE GENOMIC DNA]</scope>
    <source>
        <strain evidence="11 12">LKV-178-WT-2A</strain>
    </source>
</reference>
<dbReference type="Pfam" id="PF00512">
    <property type="entry name" value="HisKA"/>
    <property type="match status" value="1"/>
</dbReference>
<evidence type="ECO:0000256" key="5">
    <source>
        <dbReference type="ARBA" id="ARBA00022741"/>
    </source>
</evidence>
<evidence type="ECO:0000259" key="10">
    <source>
        <dbReference type="PROSITE" id="PS50109"/>
    </source>
</evidence>
<keyword evidence="12" id="KW-1185">Reference proteome</keyword>
<dbReference type="SMART" id="SM00387">
    <property type="entry name" value="HATPase_c"/>
    <property type="match status" value="1"/>
</dbReference>
<feature type="transmembrane region" description="Helical" evidence="9">
    <location>
        <begin position="154"/>
        <end position="175"/>
    </location>
</feature>
<dbReference type="GO" id="GO:0000156">
    <property type="term" value="F:phosphorelay response regulator activity"/>
    <property type="evidence" value="ECO:0007669"/>
    <property type="project" value="TreeGrafter"/>
</dbReference>
<keyword evidence="4" id="KW-0808">Transferase</keyword>
<keyword evidence="6 11" id="KW-0418">Kinase</keyword>
<dbReference type="RefSeq" id="WP_154533607.1">
    <property type="nucleotide sequence ID" value="NZ_VUNG01000008.1"/>
</dbReference>
<sequence>MKAGHKISIIYSGITIGLVLIAGLVFYFFSSNYIRNLYFHYMQEKAHAVAEEKFSKDELDPVKYRNVVIRRQTSIPTSKELFVNIENRDLARQVLSAYLDDVQIKQLYANQTVNFEHGQEVGTAFVYYDNTGTFAVIVLSRNPYGTDIARTLRWTLLLLVILSAGVLWLISRLYAMRMLDRIDRDYQTEKMFVNNASHEINNPLTAIQGECEVGLLRDYSAREYQDILQRIAHEAERVVTIMRELLQFSHIRSGEEMKEIEPVNIAPLLQSLCEGRCKVNIQSDFTVPGDAHLLRMAFQNLINNALKYSGGKPVSVTAADRLVIIRDHGIGIPQEDLPHVFEPFYRASNTGTIIGHGVGLALAKAILEKHRAKVSMISQQGEGTKVCVAFR</sequence>
<accession>A0A7K0KDQ4</accession>
<dbReference type="Proteomes" id="UP000438914">
    <property type="component" value="Unassembled WGS sequence"/>
</dbReference>
<dbReference type="PANTHER" id="PTHR42878">
    <property type="entry name" value="TWO-COMPONENT HISTIDINE KINASE"/>
    <property type="match status" value="1"/>
</dbReference>